<evidence type="ECO:0000256" key="1">
    <source>
        <dbReference type="SAM" id="MobiDB-lite"/>
    </source>
</evidence>
<feature type="region of interest" description="Disordered" evidence="1">
    <location>
        <begin position="101"/>
        <end position="128"/>
    </location>
</feature>
<dbReference type="AlphaFoldDB" id="A0A8X7WNY7"/>
<keyword evidence="3" id="KW-1185">Reference proteome</keyword>
<dbReference type="Proteomes" id="UP000886595">
    <property type="component" value="Unassembled WGS sequence"/>
</dbReference>
<accession>A0A8X7WNY7</accession>
<comment type="caution">
    <text evidence="2">The sequence shown here is derived from an EMBL/GenBank/DDBJ whole genome shotgun (WGS) entry which is preliminary data.</text>
</comment>
<feature type="compositionally biased region" description="Acidic residues" evidence="1">
    <location>
        <begin position="109"/>
        <end position="121"/>
    </location>
</feature>
<dbReference type="EMBL" id="JAAMPC010000001">
    <property type="protein sequence ID" value="KAG2333169.1"/>
    <property type="molecule type" value="Genomic_DNA"/>
</dbReference>
<sequence>MEGVASRLSRASSRYSGPSATAVFNGRVRKWKKKWVRVSTSSVGVFRASKPTGRSNSQHHLLLHKWTPLSSTTVTASGETEEPPKRRFRYAPIAMLEGREKVASKDSEFEALGEEGDEFDTESPFHRGVELDMNVTDTDQAKEAKTTRHWKLGLCLNSQGTEE</sequence>
<dbReference type="PANTHER" id="PTHR34572:SF9">
    <property type="entry name" value="AP2_ERF DOMAIN-CONTAINING PROTEIN"/>
    <property type="match status" value="1"/>
</dbReference>
<protein>
    <submittedName>
        <fullName evidence="2">Uncharacterized protein</fullName>
    </submittedName>
</protein>
<evidence type="ECO:0000313" key="2">
    <source>
        <dbReference type="EMBL" id="KAG2333169.1"/>
    </source>
</evidence>
<gene>
    <name evidence="2" type="ORF">Bca52824_004349</name>
</gene>
<evidence type="ECO:0000313" key="3">
    <source>
        <dbReference type="Proteomes" id="UP000886595"/>
    </source>
</evidence>
<reference evidence="2 3" key="1">
    <citation type="submission" date="2020-02" db="EMBL/GenBank/DDBJ databases">
        <authorList>
            <person name="Ma Q."/>
            <person name="Huang Y."/>
            <person name="Song X."/>
            <person name="Pei D."/>
        </authorList>
    </citation>
    <scope>NUCLEOTIDE SEQUENCE [LARGE SCALE GENOMIC DNA]</scope>
    <source>
        <strain evidence="2">Sxm20200214</strain>
        <tissue evidence="2">Leaf</tissue>
    </source>
</reference>
<name>A0A8X7WNY7_BRACI</name>
<organism evidence="2 3">
    <name type="scientific">Brassica carinata</name>
    <name type="common">Ethiopian mustard</name>
    <name type="synonym">Abyssinian cabbage</name>
    <dbReference type="NCBI Taxonomy" id="52824"/>
    <lineage>
        <taxon>Eukaryota</taxon>
        <taxon>Viridiplantae</taxon>
        <taxon>Streptophyta</taxon>
        <taxon>Embryophyta</taxon>
        <taxon>Tracheophyta</taxon>
        <taxon>Spermatophyta</taxon>
        <taxon>Magnoliopsida</taxon>
        <taxon>eudicotyledons</taxon>
        <taxon>Gunneridae</taxon>
        <taxon>Pentapetalae</taxon>
        <taxon>rosids</taxon>
        <taxon>malvids</taxon>
        <taxon>Brassicales</taxon>
        <taxon>Brassicaceae</taxon>
        <taxon>Brassiceae</taxon>
        <taxon>Brassica</taxon>
    </lineage>
</organism>
<dbReference type="OrthoDB" id="2020529at2759"/>
<proteinExistence type="predicted"/>
<dbReference type="PANTHER" id="PTHR34572">
    <property type="entry name" value="GOLGIN FAMILY A PROTEIN"/>
    <property type="match status" value="1"/>
</dbReference>